<dbReference type="EMBL" id="MU001690">
    <property type="protein sequence ID" value="KAF2454605.1"/>
    <property type="molecule type" value="Genomic_DNA"/>
</dbReference>
<gene>
    <name evidence="2" type="ORF">BDY21DRAFT_291029</name>
</gene>
<evidence type="ECO:0000313" key="3">
    <source>
        <dbReference type="Proteomes" id="UP000799766"/>
    </source>
</evidence>
<dbReference type="Pfam" id="PF06985">
    <property type="entry name" value="HET"/>
    <property type="match status" value="1"/>
</dbReference>
<sequence>MADSPSTLSFTDSRNDVDAVYGSVPIEPEKRDVRLLQLQPGSYNDPIVCSLRVVSLLDHPEYQALSYCWEDPTDRKPITVNSNKFFVTSALECALRNIRDKNIQKLLWVDAICINLQDVREKNHQVRHMMKIFRFADIVLIWLGGKTNDSELAMKMLDDLASLYHLRQYWVRKNRHGLQALRKLLSRPYWHRRWVVEEIAASTKLPMVGCGNKWLSW</sequence>
<dbReference type="InterPro" id="IPR052895">
    <property type="entry name" value="HetReg/Transcr_Mod"/>
</dbReference>
<protein>
    <submittedName>
        <fullName evidence="2">Heterokaryon incompatibility protein-domain-containing protein</fullName>
    </submittedName>
</protein>
<evidence type="ECO:0000313" key="2">
    <source>
        <dbReference type="EMBL" id="KAF2454605.1"/>
    </source>
</evidence>
<evidence type="ECO:0000259" key="1">
    <source>
        <dbReference type="Pfam" id="PF06985"/>
    </source>
</evidence>
<accession>A0A6A6NS59</accession>
<dbReference type="Proteomes" id="UP000799766">
    <property type="component" value="Unassembled WGS sequence"/>
</dbReference>
<feature type="non-terminal residue" evidence="2">
    <location>
        <position position="217"/>
    </location>
</feature>
<feature type="domain" description="Heterokaryon incompatibility" evidence="1">
    <location>
        <begin position="62"/>
        <end position="198"/>
    </location>
</feature>
<dbReference type="OrthoDB" id="3553147at2759"/>
<dbReference type="AlphaFoldDB" id="A0A6A6NS59"/>
<dbReference type="PANTHER" id="PTHR24148:SF73">
    <property type="entry name" value="HET DOMAIN PROTEIN (AFU_ORTHOLOGUE AFUA_8G01020)"/>
    <property type="match status" value="1"/>
</dbReference>
<organism evidence="2 3">
    <name type="scientific">Lineolata rhizophorae</name>
    <dbReference type="NCBI Taxonomy" id="578093"/>
    <lineage>
        <taxon>Eukaryota</taxon>
        <taxon>Fungi</taxon>
        <taxon>Dikarya</taxon>
        <taxon>Ascomycota</taxon>
        <taxon>Pezizomycotina</taxon>
        <taxon>Dothideomycetes</taxon>
        <taxon>Dothideomycetes incertae sedis</taxon>
        <taxon>Lineolatales</taxon>
        <taxon>Lineolataceae</taxon>
        <taxon>Lineolata</taxon>
    </lineage>
</organism>
<dbReference type="PANTHER" id="PTHR24148">
    <property type="entry name" value="ANKYRIN REPEAT DOMAIN-CONTAINING PROTEIN 39 HOMOLOG-RELATED"/>
    <property type="match status" value="1"/>
</dbReference>
<proteinExistence type="predicted"/>
<keyword evidence="3" id="KW-1185">Reference proteome</keyword>
<dbReference type="InterPro" id="IPR010730">
    <property type="entry name" value="HET"/>
</dbReference>
<name>A0A6A6NS59_9PEZI</name>
<reference evidence="2" key="1">
    <citation type="journal article" date="2020" name="Stud. Mycol.">
        <title>101 Dothideomycetes genomes: a test case for predicting lifestyles and emergence of pathogens.</title>
        <authorList>
            <person name="Haridas S."/>
            <person name="Albert R."/>
            <person name="Binder M."/>
            <person name="Bloem J."/>
            <person name="Labutti K."/>
            <person name="Salamov A."/>
            <person name="Andreopoulos B."/>
            <person name="Baker S."/>
            <person name="Barry K."/>
            <person name="Bills G."/>
            <person name="Bluhm B."/>
            <person name="Cannon C."/>
            <person name="Castanera R."/>
            <person name="Culley D."/>
            <person name="Daum C."/>
            <person name="Ezra D."/>
            <person name="Gonzalez J."/>
            <person name="Henrissat B."/>
            <person name="Kuo A."/>
            <person name="Liang C."/>
            <person name="Lipzen A."/>
            <person name="Lutzoni F."/>
            <person name="Magnuson J."/>
            <person name="Mondo S."/>
            <person name="Nolan M."/>
            <person name="Ohm R."/>
            <person name="Pangilinan J."/>
            <person name="Park H.-J."/>
            <person name="Ramirez L."/>
            <person name="Alfaro M."/>
            <person name="Sun H."/>
            <person name="Tritt A."/>
            <person name="Yoshinaga Y."/>
            <person name="Zwiers L.-H."/>
            <person name="Turgeon B."/>
            <person name="Goodwin S."/>
            <person name="Spatafora J."/>
            <person name="Crous P."/>
            <person name="Grigoriev I."/>
        </authorList>
    </citation>
    <scope>NUCLEOTIDE SEQUENCE</scope>
    <source>
        <strain evidence="2">ATCC 16933</strain>
    </source>
</reference>